<reference evidence="2 3" key="1">
    <citation type="submission" date="2018-06" db="EMBL/GenBank/DDBJ databases">
        <authorList>
            <consortium name="Pathogen Informatics"/>
            <person name="Doyle S."/>
        </authorList>
    </citation>
    <scope>NUCLEOTIDE SEQUENCE [LARGE SCALE GENOMIC DNA]</scope>
    <source>
        <strain evidence="2 3">NCTC10283</strain>
    </source>
</reference>
<protein>
    <recommendedName>
        <fullName evidence="4">Entry exclusion lipoprotein TrbK</fullName>
    </recommendedName>
</protein>
<accession>A0A376BLK1</accession>
<dbReference type="PROSITE" id="PS51257">
    <property type="entry name" value="PROKAR_LIPOPROTEIN"/>
    <property type="match status" value="1"/>
</dbReference>
<gene>
    <name evidence="2" type="ORF">NCTC10283_00691</name>
</gene>
<dbReference type="AlphaFoldDB" id="A0A376BLK1"/>
<evidence type="ECO:0000313" key="2">
    <source>
        <dbReference type="EMBL" id="SSY70589.1"/>
    </source>
</evidence>
<keyword evidence="1" id="KW-0732">Signal</keyword>
<organism evidence="2 3">
    <name type="scientific">Alysiella crassa</name>
    <dbReference type="NCBI Taxonomy" id="153491"/>
    <lineage>
        <taxon>Bacteria</taxon>
        <taxon>Pseudomonadati</taxon>
        <taxon>Pseudomonadota</taxon>
        <taxon>Betaproteobacteria</taxon>
        <taxon>Neisseriales</taxon>
        <taxon>Neisseriaceae</taxon>
        <taxon>Alysiella</taxon>
    </lineage>
</organism>
<evidence type="ECO:0008006" key="4">
    <source>
        <dbReference type="Google" id="ProtNLM"/>
    </source>
</evidence>
<feature type="signal peptide" evidence="1">
    <location>
        <begin position="1"/>
        <end position="20"/>
    </location>
</feature>
<evidence type="ECO:0000313" key="3">
    <source>
        <dbReference type="Proteomes" id="UP000254209"/>
    </source>
</evidence>
<dbReference type="RefSeq" id="WP_034293826.1">
    <property type="nucleotide sequence ID" value="NZ_CP091519.2"/>
</dbReference>
<name>A0A376BLK1_9NEIS</name>
<evidence type="ECO:0000256" key="1">
    <source>
        <dbReference type="SAM" id="SignalP"/>
    </source>
</evidence>
<dbReference type="OrthoDB" id="8616326at2"/>
<dbReference type="Proteomes" id="UP000254209">
    <property type="component" value="Unassembled WGS sequence"/>
</dbReference>
<feature type="chain" id="PRO_5016886064" description="Entry exclusion lipoprotein TrbK" evidence="1">
    <location>
        <begin position="21"/>
        <end position="64"/>
    </location>
</feature>
<sequence>MKNLHFILAILTAGVLSACASDDVPSKPNRAEVQATCSRHYAYISDEFVRGSKIKGCMRERGAL</sequence>
<proteinExistence type="predicted"/>
<dbReference type="EMBL" id="UFSO01000002">
    <property type="protein sequence ID" value="SSY70589.1"/>
    <property type="molecule type" value="Genomic_DNA"/>
</dbReference>
<keyword evidence="3" id="KW-1185">Reference proteome</keyword>